<evidence type="ECO:0000256" key="1">
    <source>
        <dbReference type="SAM" id="Phobius"/>
    </source>
</evidence>
<accession>A0A090G5X0</accession>
<evidence type="ECO:0000313" key="2">
    <source>
        <dbReference type="EMBL" id="CDX52905.1"/>
    </source>
</evidence>
<organism evidence="2 3">
    <name type="scientific">Mesorhizobium plurifarium</name>
    <dbReference type="NCBI Taxonomy" id="69974"/>
    <lineage>
        <taxon>Bacteria</taxon>
        <taxon>Pseudomonadati</taxon>
        <taxon>Pseudomonadota</taxon>
        <taxon>Alphaproteobacteria</taxon>
        <taxon>Hyphomicrobiales</taxon>
        <taxon>Phyllobacteriaceae</taxon>
        <taxon>Mesorhizobium</taxon>
    </lineage>
</organism>
<keyword evidence="1" id="KW-0812">Transmembrane</keyword>
<evidence type="ECO:0000313" key="3">
    <source>
        <dbReference type="Proteomes" id="UP000046122"/>
    </source>
</evidence>
<proteinExistence type="predicted"/>
<keyword evidence="1" id="KW-0472">Membrane</keyword>
<gene>
    <name evidence="2" type="ORF">MPL3365_170155</name>
</gene>
<sequence>MSTSRATGQLAGSFGQECETATSKLLSHLGAQPARLGIPLPPLEMTFVTHRLDVNQSRQSQALIPRQKGFWTVIGLLAVPLWALWPLMAVILSDGLSTVSSQARRIVMRGSHSATSVPQLAPTYAQSVPSLGSARPPNVEP</sequence>
<name>A0A090G5X0_MESPL</name>
<dbReference type="AlphaFoldDB" id="A0A090G5X0"/>
<reference evidence="2 3" key="1">
    <citation type="submission" date="2014-08" db="EMBL/GenBank/DDBJ databases">
        <authorList>
            <person name="Moulin Lionel"/>
        </authorList>
    </citation>
    <scope>NUCLEOTIDE SEQUENCE [LARGE SCALE GENOMIC DNA]</scope>
</reference>
<feature type="transmembrane region" description="Helical" evidence="1">
    <location>
        <begin position="70"/>
        <end position="92"/>
    </location>
</feature>
<protein>
    <submittedName>
        <fullName evidence="2">Uncharacterized protein</fullName>
    </submittedName>
</protein>
<dbReference type="Proteomes" id="UP000046122">
    <property type="component" value="Unassembled WGS sequence"/>
</dbReference>
<keyword evidence="1" id="KW-1133">Transmembrane helix</keyword>
<dbReference type="EMBL" id="CCNE01000009">
    <property type="protein sequence ID" value="CDX52905.1"/>
    <property type="molecule type" value="Genomic_DNA"/>
</dbReference>